<dbReference type="PANTHER" id="PTHR36109:SF2">
    <property type="entry name" value="MEMBRANE PROTEIN"/>
    <property type="match status" value="1"/>
</dbReference>
<sequence>MAKTVVGSFSDQHAADTVVHELEHNGVDDKKISVIARHDGHTEKGHPTGHGTHDLSSGIGWGAATGGAVGLLASAGALAIPGVGPILAMGPLAATLSGAAAGGLVGGLMDYGIPKGESEHLEQDVKHGNVLVMVQTDEPEVEKAQRLFKDHGAHDVYVH</sequence>
<dbReference type="AlphaFoldDB" id="A0A7Y0Q1Z4"/>
<evidence type="ECO:0000313" key="1">
    <source>
        <dbReference type="EMBL" id="NMP21845.1"/>
    </source>
</evidence>
<evidence type="ECO:0000313" key="2">
    <source>
        <dbReference type="Proteomes" id="UP000533476"/>
    </source>
</evidence>
<dbReference type="EMBL" id="JABBVZ010000013">
    <property type="protein sequence ID" value="NMP21845.1"/>
    <property type="molecule type" value="Genomic_DNA"/>
</dbReference>
<accession>A0A7Y0Q1Z4</accession>
<dbReference type="PANTHER" id="PTHR36109">
    <property type="entry name" value="MEMBRANE PROTEIN-RELATED"/>
    <property type="match status" value="1"/>
</dbReference>
<keyword evidence="2" id="KW-1185">Reference proteome</keyword>
<organism evidence="1 2">
    <name type="scientific">Sulfobacillus harzensis</name>
    <dbReference type="NCBI Taxonomy" id="2729629"/>
    <lineage>
        <taxon>Bacteria</taxon>
        <taxon>Bacillati</taxon>
        <taxon>Bacillota</taxon>
        <taxon>Clostridia</taxon>
        <taxon>Eubacteriales</taxon>
        <taxon>Clostridiales Family XVII. Incertae Sedis</taxon>
        <taxon>Sulfobacillus</taxon>
    </lineage>
</organism>
<proteinExistence type="predicted"/>
<name>A0A7Y0Q1Z4_9FIRM</name>
<evidence type="ECO:0008006" key="3">
    <source>
        <dbReference type="Google" id="ProtNLM"/>
    </source>
</evidence>
<dbReference type="RefSeq" id="WP_169097618.1">
    <property type="nucleotide sequence ID" value="NZ_JABBVZ010000013.1"/>
</dbReference>
<dbReference type="InterPro" id="IPR052948">
    <property type="entry name" value="Low_temp-induced_all0457"/>
</dbReference>
<protein>
    <recommendedName>
        <fullName evidence="3">Heat induced stress protein YflT</fullName>
    </recommendedName>
</protein>
<reference evidence="1 2" key="1">
    <citation type="submission" date="2020-04" db="EMBL/GenBank/DDBJ databases">
        <authorList>
            <person name="Zhang R."/>
            <person name="Schippers A."/>
        </authorList>
    </citation>
    <scope>NUCLEOTIDE SEQUENCE [LARGE SCALE GENOMIC DNA]</scope>
    <source>
        <strain evidence="1 2">DSM 109850</strain>
    </source>
</reference>
<dbReference type="Proteomes" id="UP000533476">
    <property type="component" value="Unassembled WGS sequence"/>
</dbReference>
<comment type="caution">
    <text evidence="1">The sequence shown here is derived from an EMBL/GenBank/DDBJ whole genome shotgun (WGS) entry which is preliminary data.</text>
</comment>
<gene>
    <name evidence="1" type="ORF">HIJ39_05700</name>
</gene>